<keyword evidence="3" id="KW-1185">Reference proteome</keyword>
<dbReference type="OrthoDB" id="5531344at2759"/>
<reference evidence="2" key="1">
    <citation type="journal article" date="2020" name="Fungal Divers.">
        <title>Resolving the Mortierellaceae phylogeny through synthesis of multi-gene phylogenetics and phylogenomics.</title>
        <authorList>
            <person name="Vandepol N."/>
            <person name="Liber J."/>
            <person name="Desiro A."/>
            <person name="Na H."/>
            <person name="Kennedy M."/>
            <person name="Barry K."/>
            <person name="Grigoriev I.V."/>
            <person name="Miller A.N."/>
            <person name="O'Donnell K."/>
            <person name="Stajich J.E."/>
            <person name="Bonito G."/>
        </authorList>
    </citation>
    <scope>NUCLEOTIDE SEQUENCE</scope>
    <source>
        <strain evidence="2">REB-010B</strain>
    </source>
</reference>
<comment type="caution">
    <text evidence="2">The sequence shown here is derived from an EMBL/GenBank/DDBJ whole genome shotgun (WGS) entry which is preliminary data.</text>
</comment>
<feature type="compositionally biased region" description="Polar residues" evidence="1">
    <location>
        <begin position="501"/>
        <end position="514"/>
    </location>
</feature>
<feature type="region of interest" description="Disordered" evidence="1">
    <location>
        <begin position="148"/>
        <end position="168"/>
    </location>
</feature>
<dbReference type="AlphaFoldDB" id="A0A9P6QYY0"/>
<feature type="region of interest" description="Disordered" evidence="1">
    <location>
        <begin position="257"/>
        <end position="278"/>
    </location>
</feature>
<organism evidence="2 3">
    <name type="scientific">Dissophora globulifera</name>
    <dbReference type="NCBI Taxonomy" id="979702"/>
    <lineage>
        <taxon>Eukaryota</taxon>
        <taxon>Fungi</taxon>
        <taxon>Fungi incertae sedis</taxon>
        <taxon>Mucoromycota</taxon>
        <taxon>Mortierellomycotina</taxon>
        <taxon>Mortierellomycetes</taxon>
        <taxon>Mortierellales</taxon>
        <taxon>Mortierellaceae</taxon>
        <taxon>Dissophora</taxon>
    </lineage>
</organism>
<feature type="region of interest" description="Disordered" evidence="1">
    <location>
        <begin position="587"/>
        <end position="606"/>
    </location>
</feature>
<feature type="compositionally biased region" description="Polar residues" evidence="1">
    <location>
        <begin position="71"/>
        <end position="84"/>
    </location>
</feature>
<feature type="compositionally biased region" description="Low complexity" evidence="1">
    <location>
        <begin position="864"/>
        <end position="885"/>
    </location>
</feature>
<feature type="compositionally biased region" description="Acidic residues" evidence="1">
    <location>
        <begin position="800"/>
        <end position="815"/>
    </location>
</feature>
<dbReference type="Proteomes" id="UP000738325">
    <property type="component" value="Unassembled WGS sequence"/>
</dbReference>
<sequence length="960" mass="99478">MENDTLLSSSKSEIPMSEPTPADPSSNALFASQPESTLSKASNADATMLENQPLLADTTIASTTTTKDTSNGSQDTAVDSQSPQGRPAIDQSNNNNNNTISALSSQPSIVDTTPGSTGAGFSGALLTTRDPSEEFVVMETGTTATAVGRSVSGSASPTSTVSQAAPTTSITTSVDGATTEDLDGGKPVQQQTKVSIVAPWQDILIGMLSELGFIESSRMVAAEELVLSAAQKKGAPGIIQKFSRLLQESTLESWISVTDSTSGSSKRQNADSSDLDTDTLDSIKRRRVDDMHSMIQENASRAEIEDRMVQFMAAKRDQINESNRQEFIGGRGQTAHDSADPLSADDDGCARVDARKLNRTIQMKLETVKNEALTKTNPRTHAPANDISLASSGLDERLRNIQIHLNLRIAAVPACTIAERIRIVEDVIIQLERDYPLWSALHFNQPNRMFPPPPSVTTVSRNSRNQIVLTGDHLRTTLIETGDPTVDATASAQYPQFGVSRSVSAGQSANTQRQRVADENGRAGSTPTGVIDGVGAALAGPGKPAVSSPAGPGGSATVIKLKRHGGAGSSSLARAVQQQLAQRKANAAGGGLATDESRNALGNGSTPTFRIASTSYLAADTLSKSTSSIHASREGSSPGGSLSPTVDFSDPLTAGVTGRGPIKSRRKSIAKGLDPASAMASMSVAHASNILGSNPETALAGNASNHQNAHFSALSEGSLGSFNVSKSKPATTKKPRKKKGENNGEDASASTPGSRAGAGRGKGGFGMGKGKGGGRPMGFGLGKGKGGAYRQELLRRAEVEEFDEDSDDDLEDDFDAGNTGTASLTGVAANSGNGALDAGNNATFMNDNSALAHLVSSALKEQARLGQQQQQQQMDLQQLGRPQQQSSGTPKSKKQPRKASTPAKPPVVRKFGGKSFGMAGGESSGSSSNDSSDGEGSGSSDSQSDSSSSGASGRDGEDSD</sequence>
<gene>
    <name evidence="2" type="ORF">BGZ99_001178</name>
</gene>
<feature type="compositionally biased region" description="Low complexity" evidence="1">
    <location>
        <begin position="938"/>
        <end position="952"/>
    </location>
</feature>
<feature type="compositionally biased region" description="Polar residues" evidence="1">
    <location>
        <begin position="1"/>
        <end position="12"/>
    </location>
</feature>
<evidence type="ECO:0000256" key="1">
    <source>
        <dbReference type="SAM" id="MobiDB-lite"/>
    </source>
</evidence>
<feature type="region of interest" description="Disordered" evidence="1">
    <location>
        <begin position="501"/>
        <end position="529"/>
    </location>
</feature>
<feature type="compositionally biased region" description="Low complexity" evidence="1">
    <location>
        <begin position="56"/>
        <end position="70"/>
    </location>
</feature>
<feature type="region of interest" description="Disordered" evidence="1">
    <location>
        <begin position="860"/>
        <end position="960"/>
    </location>
</feature>
<evidence type="ECO:0000313" key="3">
    <source>
        <dbReference type="Proteomes" id="UP000738325"/>
    </source>
</evidence>
<dbReference type="EMBL" id="JAAAIP010001288">
    <property type="protein sequence ID" value="KAG0308290.1"/>
    <property type="molecule type" value="Genomic_DNA"/>
</dbReference>
<protein>
    <submittedName>
        <fullName evidence="2">Uncharacterized protein</fullName>
    </submittedName>
</protein>
<evidence type="ECO:0000313" key="2">
    <source>
        <dbReference type="EMBL" id="KAG0308290.1"/>
    </source>
</evidence>
<feature type="region of interest" description="Disordered" evidence="1">
    <location>
        <begin position="719"/>
        <end position="785"/>
    </location>
</feature>
<feature type="compositionally biased region" description="Gly residues" evidence="1">
    <location>
        <begin position="756"/>
        <end position="785"/>
    </location>
</feature>
<feature type="region of interest" description="Disordered" evidence="1">
    <location>
        <begin position="797"/>
        <end position="839"/>
    </location>
</feature>
<feature type="compositionally biased region" description="Polar residues" evidence="1">
    <location>
        <begin position="257"/>
        <end position="267"/>
    </location>
</feature>
<name>A0A9P6QYY0_9FUNG</name>
<feature type="compositionally biased region" description="Polar residues" evidence="1">
    <location>
        <begin position="23"/>
        <end position="45"/>
    </location>
</feature>
<feature type="region of interest" description="Disordered" evidence="1">
    <location>
        <begin position="1"/>
        <end position="116"/>
    </location>
</feature>
<feature type="compositionally biased region" description="Gly residues" evidence="1">
    <location>
        <begin position="914"/>
        <end position="923"/>
    </location>
</feature>
<accession>A0A9P6QYY0</accession>
<proteinExistence type="predicted"/>
<feature type="compositionally biased region" description="Polar residues" evidence="1">
    <location>
        <begin position="818"/>
        <end position="833"/>
    </location>
</feature>
<feature type="compositionally biased region" description="Polar residues" evidence="1">
    <location>
        <begin position="99"/>
        <end position="116"/>
    </location>
</feature>
<feature type="region of interest" description="Disordered" evidence="1">
    <location>
        <begin position="628"/>
        <end position="670"/>
    </location>
</feature>